<evidence type="ECO:0000256" key="9">
    <source>
        <dbReference type="SAM" id="Phobius"/>
    </source>
</evidence>
<dbReference type="GO" id="GO:0016887">
    <property type="term" value="F:ATP hydrolysis activity"/>
    <property type="evidence" value="ECO:0007669"/>
    <property type="project" value="InterPro"/>
</dbReference>
<comment type="subcellular location">
    <subcellularLocation>
        <location evidence="1">Membrane</location>
        <topology evidence="1">Multi-pass membrane protein</topology>
    </subcellularLocation>
</comment>
<evidence type="ECO:0000256" key="8">
    <source>
        <dbReference type="ARBA" id="ARBA00023136"/>
    </source>
</evidence>
<feature type="transmembrane region" description="Helical" evidence="9">
    <location>
        <begin position="388"/>
        <end position="406"/>
    </location>
</feature>
<dbReference type="Gene3D" id="3.40.50.300">
    <property type="entry name" value="P-loop containing nucleotide triphosphate hydrolases"/>
    <property type="match status" value="1"/>
</dbReference>
<dbReference type="AlphaFoldDB" id="A0AAX4NYX3"/>
<keyword evidence="8 9" id="KW-0472">Membrane</keyword>
<evidence type="ECO:0000313" key="11">
    <source>
        <dbReference type="EMBL" id="WZN59123.1"/>
    </source>
</evidence>
<feature type="transmembrane region" description="Helical" evidence="9">
    <location>
        <begin position="287"/>
        <end position="313"/>
    </location>
</feature>
<dbReference type="Proteomes" id="UP001472866">
    <property type="component" value="Chromosome 01"/>
</dbReference>
<dbReference type="PROSITE" id="PS50893">
    <property type="entry name" value="ABC_TRANSPORTER_2"/>
    <property type="match status" value="1"/>
</dbReference>
<feature type="domain" description="ABC transporter" evidence="10">
    <location>
        <begin position="566"/>
        <end position="803"/>
    </location>
</feature>
<keyword evidence="3" id="KW-0813">Transport</keyword>
<dbReference type="CDD" id="cd03263">
    <property type="entry name" value="ABC_subfamily_A"/>
    <property type="match status" value="1"/>
</dbReference>
<dbReference type="GO" id="GO:0005319">
    <property type="term" value="F:lipid transporter activity"/>
    <property type="evidence" value="ECO:0007669"/>
    <property type="project" value="TreeGrafter"/>
</dbReference>
<feature type="transmembrane region" description="Helical" evidence="9">
    <location>
        <begin position="245"/>
        <end position="266"/>
    </location>
</feature>
<keyword evidence="6" id="KW-0067">ATP-binding</keyword>
<gene>
    <name evidence="11" type="ORF">HKI87_01g06480</name>
</gene>
<dbReference type="PANTHER" id="PTHR19229:SF205">
    <property type="entry name" value="ABC TRANSPORTER A FAMILY MEMBER 1-RELATED"/>
    <property type="match status" value="1"/>
</dbReference>
<dbReference type="GO" id="GO:0016020">
    <property type="term" value="C:membrane"/>
    <property type="evidence" value="ECO:0007669"/>
    <property type="project" value="UniProtKB-SubCell"/>
</dbReference>
<feature type="transmembrane region" description="Helical" evidence="9">
    <location>
        <begin position="354"/>
        <end position="376"/>
    </location>
</feature>
<evidence type="ECO:0000256" key="1">
    <source>
        <dbReference type="ARBA" id="ARBA00004141"/>
    </source>
</evidence>
<dbReference type="GO" id="GO:0140359">
    <property type="term" value="F:ABC-type transporter activity"/>
    <property type="evidence" value="ECO:0007669"/>
    <property type="project" value="InterPro"/>
</dbReference>
<proteinExistence type="inferred from homology"/>
<evidence type="ECO:0000313" key="12">
    <source>
        <dbReference type="Proteomes" id="UP001472866"/>
    </source>
</evidence>
<dbReference type="PANTHER" id="PTHR19229">
    <property type="entry name" value="ATP-BINDING CASSETTE TRANSPORTER SUBFAMILY A ABCA"/>
    <property type="match status" value="1"/>
</dbReference>
<feature type="transmembrane region" description="Helical" evidence="9">
    <location>
        <begin position="38"/>
        <end position="58"/>
    </location>
</feature>
<dbReference type="InterPro" id="IPR003439">
    <property type="entry name" value="ABC_transporter-like_ATP-bd"/>
</dbReference>
<comment type="similarity">
    <text evidence="2">Belongs to the ABC transporter superfamily. ABCA family. CPR flippase (TC 3.A.1.211) subfamily.</text>
</comment>
<dbReference type="EMBL" id="CP151501">
    <property type="protein sequence ID" value="WZN59123.1"/>
    <property type="molecule type" value="Genomic_DNA"/>
</dbReference>
<evidence type="ECO:0000256" key="2">
    <source>
        <dbReference type="ARBA" id="ARBA00008526"/>
    </source>
</evidence>
<feature type="transmembrane region" description="Helical" evidence="9">
    <location>
        <begin position="325"/>
        <end position="347"/>
    </location>
</feature>
<dbReference type="FunFam" id="3.40.50.300:FF:000665">
    <property type="entry name" value="ABC transporter A family member 2"/>
    <property type="match status" value="1"/>
</dbReference>
<dbReference type="PROSITE" id="PS00211">
    <property type="entry name" value="ABC_TRANSPORTER_1"/>
    <property type="match status" value="1"/>
</dbReference>
<organism evidence="11 12">
    <name type="scientific">Chloropicon roscoffensis</name>
    <dbReference type="NCBI Taxonomy" id="1461544"/>
    <lineage>
        <taxon>Eukaryota</taxon>
        <taxon>Viridiplantae</taxon>
        <taxon>Chlorophyta</taxon>
        <taxon>Chloropicophyceae</taxon>
        <taxon>Chloropicales</taxon>
        <taxon>Chloropicaceae</taxon>
        <taxon>Chloropicon</taxon>
    </lineage>
</organism>
<reference evidence="11 12" key="1">
    <citation type="submission" date="2024-03" db="EMBL/GenBank/DDBJ databases">
        <title>Complete genome sequence of the green alga Chloropicon roscoffensis RCC1871.</title>
        <authorList>
            <person name="Lemieux C."/>
            <person name="Pombert J.-F."/>
            <person name="Otis C."/>
            <person name="Turmel M."/>
        </authorList>
    </citation>
    <scope>NUCLEOTIDE SEQUENCE [LARGE SCALE GENOMIC DNA]</scope>
    <source>
        <strain evidence="11 12">RCC1871</strain>
    </source>
</reference>
<dbReference type="InterPro" id="IPR026082">
    <property type="entry name" value="ABCA"/>
</dbReference>
<dbReference type="Pfam" id="PF00005">
    <property type="entry name" value="ABC_tran"/>
    <property type="match status" value="1"/>
</dbReference>
<evidence type="ECO:0000256" key="3">
    <source>
        <dbReference type="ARBA" id="ARBA00022448"/>
    </source>
</evidence>
<dbReference type="InterPro" id="IPR013525">
    <property type="entry name" value="ABC2_TM"/>
</dbReference>
<dbReference type="SUPFAM" id="SSF52540">
    <property type="entry name" value="P-loop containing nucleoside triphosphate hydrolases"/>
    <property type="match status" value="1"/>
</dbReference>
<keyword evidence="5" id="KW-0547">Nucleotide-binding</keyword>
<feature type="transmembrane region" description="Helical" evidence="9">
    <location>
        <begin position="457"/>
        <end position="475"/>
    </location>
</feature>
<dbReference type="InterPro" id="IPR027417">
    <property type="entry name" value="P-loop_NTPase"/>
</dbReference>
<dbReference type="Pfam" id="PF12698">
    <property type="entry name" value="ABC2_membrane_3"/>
    <property type="match status" value="1"/>
</dbReference>
<sequence length="904" mass="101135">MKVALKPQQGYAKRLASQVAVLLKKNAVTTLRGANSPVLRIGAAFGFILIIFLVDIALQADMADNEQYKNVFDPEVRSMDSIPDCSEDLYLKDSEGEPCYNLLYAPKGDVFVKEVVDHVIASTGSKPSRFMGMDTSAEIDAWMDQHKERAQAAVFLDVEVVGGKPVGIDYDLQTNSSVRYFKNEFQSPNFFSQVPVQVAVEREGAKMLARHKFGSLSAEADISWSVGISSFAHPPMVIESRIPEFAAPFLYAVGMFNFVATLIALVTERQTGQRQGMRNAGMLESSFWISWYLWEVVTNFMTSSFIVLFGMMFQFRIFLKNNYGLTFFLFFLFQMTMTSLAFIFFAFMRRPQAAVSIGFFVYFLGYIMIAVVVSGWPYDGSYENGLNYVFYMILSIFPWNLLAKGLTDFGDATATKESPGLRWGERSSYCVTEDFTSVRFIPGTYIKPNCSMPLDEIFKWLTVEMFVFMLLAVYLDNIVPNEYNNYRPFYYFLDPSYWLTRGWNARDHFSGIVAEKATSDAAGRSASARNEDVVQEENELVDKLRRIVSGQEGLGNASETQEGTAMSVFGMKKTYSSPLNPCGAKFKAVKGVWLSVDEGQIFCLLGPNGAGKTTLINCLTGVLKATSGDALMYGYSVKHELDKIRTFLGVCPQFDTLWDTLSGREHLEIFATLKGMSREEAKVEAEQKLEMVQLSKDADKPVGQYSGGMRRRVSVAISLISDPSVIFLDEPTTGLDPVTRRHMWTVIQEAAKGRVIILTTHSMEEADILGNRIAILSKGELHCIGSSVRLKSSFGSGYKLLVQLDKGRMRQDPTHKEEVIAKLNPAIGFMPIDQSNDTITYSLNHEDSEVAQEVLEKVEQYKEELGLQGLQLNLSTLEEVFLNVARGQTNAVVLNNSTGLLQEE</sequence>
<dbReference type="SMART" id="SM00382">
    <property type="entry name" value="AAA"/>
    <property type="match status" value="1"/>
</dbReference>
<keyword evidence="4 9" id="KW-0812">Transmembrane</keyword>
<name>A0AAX4NYX3_9CHLO</name>
<evidence type="ECO:0000256" key="4">
    <source>
        <dbReference type="ARBA" id="ARBA00022692"/>
    </source>
</evidence>
<keyword evidence="7 9" id="KW-1133">Transmembrane helix</keyword>
<evidence type="ECO:0000256" key="5">
    <source>
        <dbReference type="ARBA" id="ARBA00022741"/>
    </source>
</evidence>
<dbReference type="InterPro" id="IPR017871">
    <property type="entry name" value="ABC_transporter-like_CS"/>
</dbReference>
<dbReference type="GO" id="GO:0005524">
    <property type="term" value="F:ATP binding"/>
    <property type="evidence" value="ECO:0007669"/>
    <property type="project" value="UniProtKB-KW"/>
</dbReference>
<accession>A0AAX4NYX3</accession>
<keyword evidence="12" id="KW-1185">Reference proteome</keyword>
<protein>
    <submittedName>
        <fullName evidence="11">ABC transporter A</fullName>
    </submittedName>
</protein>
<evidence type="ECO:0000256" key="7">
    <source>
        <dbReference type="ARBA" id="ARBA00022989"/>
    </source>
</evidence>
<evidence type="ECO:0000256" key="6">
    <source>
        <dbReference type="ARBA" id="ARBA00022840"/>
    </source>
</evidence>
<dbReference type="InterPro" id="IPR003593">
    <property type="entry name" value="AAA+_ATPase"/>
</dbReference>
<evidence type="ECO:0000259" key="10">
    <source>
        <dbReference type="PROSITE" id="PS50893"/>
    </source>
</evidence>